<evidence type="ECO:0000313" key="1">
    <source>
        <dbReference type="EMBL" id="RKX68514.1"/>
    </source>
</evidence>
<reference evidence="1 2" key="1">
    <citation type="submission" date="2018-06" db="EMBL/GenBank/DDBJ databases">
        <title>Extensive metabolic versatility and redundancy in microbially diverse, dynamic hydrothermal sediments.</title>
        <authorList>
            <person name="Dombrowski N."/>
            <person name="Teske A."/>
            <person name="Baker B.J."/>
        </authorList>
    </citation>
    <scope>NUCLEOTIDE SEQUENCE [LARGE SCALE GENOMIC DNA]</scope>
    <source>
        <strain evidence="1">B10_G13</strain>
    </source>
</reference>
<accession>A0A660SCJ2</accession>
<dbReference type="AlphaFoldDB" id="A0A660SCJ2"/>
<gene>
    <name evidence="1" type="ORF">DRP43_05515</name>
</gene>
<dbReference type="EMBL" id="QNBD01000265">
    <property type="protein sequence ID" value="RKX68514.1"/>
    <property type="molecule type" value="Genomic_DNA"/>
</dbReference>
<evidence type="ECO:0000313" key="2">
    <source>
        <dbReference type="Proteomes" id="UP000271125"/>
    </source>
</evidence>
<protein>
    <submittedName>
        <fullName evidence="1">Uncharacterized protein</fullName>
    </submittedName>
</protein>
<proteinExistence type="predicted"/>
<name>A0A660SCJ2_UNCT6</name>
<organism evidence="1 2">
    <name type="scientific">candidate division TA06 bacterium</name>
    <dbReference type="NCBI Taxonomy" id="2250710"/>
    <lineage>
        <taxon>Bacteria</taxon>
        <taxon>Bacteria division TA06</taxon>
    </lineage>
</organism>
<sequence length="111" mass="12819">MRKILSAIPLILYLESDRQDYIYYLKAGNDDDIHDFGYIDSIDDIDYAPLNGWSQTGKVEAIAGHGYIIWTKDNHFAKIRINSIYDNHIVFDWAYQSEKGNSELSVSANHF</sequence>
<comment type="caution">
    <text evidence="1">The sequence shown here is derived from an EMBL/GenBank/DDBJ whole genome shotgun (WGS) entry which is preliminary data.</text>
</comment>
<dbReference type="Proteomes" id="UP000271125">
    <property type="component" value="Unassembled WGS sequence"/>
</dbReference>